<dbReference type="Pfam" id="PF09801">
    <property type="entry name" value="SYS1"/>
    <property type="match status" value="1"/>
</dbReference>
<keyword evidence="5" id="KW-0653">Protein transport</keyword>
<dbReference type="GO" id="GO:0034067">
    <property type="term" value="P:protein localization to Golgi apparatus"/>
    <property type="evidence" value="ECO:0007669"/>
    <property type="project" value="TreeGrafter"/>
</dbReference>
<dbReference type="Proteomes" id="UP000886523">
    <property type="component" value="Unassembled WGS sequence"/>
</dbReference>
<dbReference type="GO" id="GO:0043001">
    <property type="term" value="P:Golgi to plasma membrane protein transport"/>
    <property type="evidence" value="ECO:0007669"/>
    <property type="project" value="TreeGrafter"/>
</dbReference>
<evidence type="ECO:0000256" key="4">
    <source>
        <dbReference type="ARBA" id="ARBA00022692"/>
    </source>
</evidence>
<dbReference type="OrthoDB" id="542931at2759"/>
<evidence type="ECO:0000256" key="10">
    <source>
        <dbReference type="SAM" id="Phobius"/>
    </source>
</evidence>
<feature type="compositionally biased region" description="Low complexity" evidence="9">
    <location>
        <begin position="109"/>
        <end position="130"/>
    </location>
</feature>
<dbReference type="InterPro" id="IPR019185">
    <property type="entry name" value="Integral_membrane_SYS1-rel"/>
</dbReference>
<evidence type="ECO:0000256" key="9">
    <source>
        <dbReference type="SAM" id="MobiDB-lite"/>
    </source>
</evidence>
<evidence type="ECO:0000313" key="12">
    <source>
        <dbReference type="Proteomes" id="UP000886523"/>
    </source>
</evidence>
<evidence type="ECO:0000256" key="5">
    <source>
        <dbReference type="ARBA" id="ARBA00022927"/>
    </source>
</evidence>
<evidence type="ECO:0000313" key="11">
    <source>
        <dbReference type="EMBL" id="KAF9512699.1"/>
    </source>
</evidence>
<dbReference type="AlphaFoldDB" id="A0A9P6AVS1"/>
<feature type="transmembrane region" description="Helical" evidence="10">
    <location>
        <begin position="178"/>
        <end position="200"/>
    </location>
</feature>
<dbReference type="PANTHER" id="PTHR12952:SF0">
    <property type="entry name" value="PROTEIN SYS1 HOMOLOG"/>
    <property type="match status" value="1"/>
</dbReference>
<evidence type="ECO:0008006" key="13">
    <source>
        <dbReference type="Google" id="ProtNLM"/>
    </source>
</evidence>
<evidence type="ECO:0000256" key="3">
    <source>
        <dbReference type="ARBA" id="ARBA00022448"/>
    </source>
</evidence>
<organism evidence="11 12">
    <name type="scientific">Hydnum rufescens UP504</name>
    <dbReference type="NCBI Taxonomy" id="1448309"/>
    <lineage>
        <taxon>Eukaryota</taxon>
        <taxon>Fungi</taxon>
        <taxon>Dikarya</taxon>
        <taxon>Basidiomycota</taxon>
        <taxon>Agaricomycotina</taxon>
        <taxon>Agaricomycetes</taxon>
        <taxon>Cantharellales</taxon>
        <taxon>Hydnaceae</taxon>
        <taxon>Hydnum</taxon>
    </lineage>
</organism>
<dbReference type="PANTHER" id="PTHR12952">
    <property type="entry name" value="SYS1"/>
    <property type="match status" value="1"/>
</dbReference>
<name>A0A9P6AVS1_9AGAM</name>
<evidence type="ECO:0000256" key="7">
    <source>
        <dbReference type="ARBA" id="ARBA00023034"/>
    </source>
</evidence>
<comment type="subcellular location">
    <subcellularLocation>
        <location evidence="1">Golgi apparatus membrane</location>
        <topology evidence="1">Multi-pass membrane protein</topology>
    </subcellularLocation>
</comment>
<keyword evidence="3" id="KW-0813">Transport</keyword>
<comment type="caution">
    <text evidence="11">The sequence shown here is derived from an EMBL/GenBank/DDBJ whole genome shotgun (WGS) entry which is preliminary data.</text>
</comment>
<keyword evidence="4 10" id="KW-0812">Transmembrane</keyword>
<comment type="similarity">
    <text evidence="2">Belongs to the SYS1 family.</text>
</comment>
<feature type="transmembrane region" description="Helical" evidence="10">
    <location>
        <begin position="206"/>
        <end position="228"/>
    </location>
</feature>
<proteinExistence type="inferred from homology"/>
<accession>A0A9P6AVS1</accession>
<dbReference type="EMBL" id="MU128983">
    <property type="protein sequence ID" value="KAF9512699.1"/>
    <property type="molecule type" value="Genomic_DNA"/>
</dbReference>
<feature type="region of interest" description="Disordered" evidence="9">
    <location>
        <begin position="108"/>
        <end position="138"/>
    </location>
</feature>
<evidence type="ECO:0000256" key="8">
    <source>
        <dbReference type="ARBA" id="ARBA00023136"/>
    </source>
</evidence>
<feature type="transmembrane region" description="Helical" evidence="10">
    <location>
        <begin position="152"/>
        <end position="171"/>
    </location>
</feature>
<keyword evidence="6 10" id="KW-1133">Transmembrane helix</keyword>
<protein>
    <recommendedName>
        <fullName evidence="13">Integral membrane protein S linking to the trans Golgi network-domain-containing protein</fullName>
    </recommendedName>
</protein>
<dbReference type="GO" id="GO:0005802">
    <property type="term" value="C:trans-Golgi network"/>
    <property type="evidence" value="ECO:0007669"/>
    <property type="project" value="TreeGrafter"/>
</dbReference>
<gene>
    <name evidence="11" type="ORF">BS47DRAFT_1382847</name>
</gene>
<keyword evidence="7" id="KW-0333">Golgi apparatus</keyword>
<dbReference type="GO" id="GO:0006895">
    <property type="term" value="P:Golgi to endosome transport"/>
    <property type="evidence" value="ECO:0007669"/>
    <property type="project" value="TreeGrafter"/>
</dbReference>
<evidence type="ECO:0000256" key="1">
    <source>
        <dbReference type="ARBA" id="ARBA00004653"/>
    </source>
</evidence>
<dbReference type="GO" id="GO:0005829">
    <property type="term" value="C:cytosol"/>
    <property type="evidence" value="ECO:0007669"/>
    <property type="project" value="GOC"/>
</dbReference>
<evidence type="ECO:0000256" key="2">
    <source>
        <dbReference type="ARBA" id="ARBA00008160"/>
    </source>
</evidence>
<keyword evidence="12" id="KW-1185">Reference proteome</keyword>
<sequence>MWDPILLVAQIVSIQSLHYLTLSFVLPPLLIAFTEPHSLAYYNGGAATVGMIMDWREMAGYPTVGHGVNSGSWNPFQSAWEGVVRVSQSDVARKGLGGWKASLMNSGRASSSPSHFLAPSSGSASTGATSDAVDGSGRPSWPPSYALDPMRGWIIAAAWLMACGLDVYYLYTLVRRPTYILDFACTLVLNHLILTTYYSASFPSSLFFWIIMACGAVLDIVFAEQLCVRREMREGLKSVSTNPDAPGRGDEDFELEDERIELMERNTE</sequence>
<reference evidence="11" key="1">
    <citation type="journal article" date="2020" name="Nat. Commun.">
        <title>Large-scale genome sequencing of mycorrhizal fungi provides insights into the early evolution of symbiotic traits.</title>
        <authorList>
            <person name="Miyauchi S."/>
            <person name="Kiss E."/>
            <person name="Kuo A."/>
            <person name="Drula E."/>
            <person name="Kohler A."/>
            <person name="Sanchez-Garcia M."/>
            <person name="Morin E."/>
            <person name="Andreopoulos B."/>
            <person name="Barry K.W."/>
            <person name="Bonito G."/>
            <person name="Buee M."/>
            <person name="Carver A."/>
            <person name="Chen C."/>
            <person name="Cichocki N."/>
            <person name="Clum A."/>
            <person name="Culley D."/>
            <person name="Crous P.W."/>
            <person name="Fauchery L."/>
            <person name="Girlanda M."/>
            <person name="Hayes R.D."/>
            <person name="Keri Z."/>
            <person name="LaButti K."/>
            <person name="Lipzen A."/>
            <person name="Lombard V."/>
            <person name="Magnuson J."/>
            <person name="Maillard F."/>
            <person name="Murat C."/>
            <person name="Nolan M."/>
            <person name="Ohm R.A."/>
            <person name="Pangilinan J."/>
            <person name="Pereira M.F."/>
            <person name="Perotto S."/>
            <person name="Peter M."/>
            <person name="Pfister S."/>
            <person name="Riley R."/>
            <person name="Sitrit Y."/>
            <person name="Stielow J.B."/>
            <person name="Szollosi G."/>
            <person name="Zifcakova L."/>
            <person name="Stursova M."/>
            <person name="Spatafora J.W."/>
            <person name="Tedersoo L."/>
            <person name="Vaario L.M."/>
            <person name="Yamada A."/>
            <person name="Yan M."/>
            <person name="Wang P."/>
            <person name="Xu J."/>
            <person name="Bruns T."/>
            <person name="Baldrian P."/>
            <person name="Vilgalys R."/>
            <person name="Dunand C."/>
            <person name="Henrissat B."/>
            <person name="Grigoriev I.V."/>
            <person name="Hibbett D."/>
            <person name="Nagy L.G."/>
            <person name="Martin F.M."/>
        </authorList>
    </citation>
    <scope>NUCLEOTIDE SEQUENCE</scope>
    <source>
        <strain evidence="11">UP504</strain>
    </source>
</reference>
<evidence type="ECO:0000256" key="6">
    <source>
        <dbReference type="ARBA" id="ARBA00022989"/>
    </source>
</evidence>
<dbReference type="GO" id="GO:0000139">
    <property type="term" value="C:Golgi membrane"/>
    <property type="evidence" value="ECO:0007669"/>
    <property type="project" value="UniProtKB-SubCell"/>
</dbReference>
<keyword evidence="8 10" id="KW-0472">Membrane</keyword>